<evidence type="ECO:0000256" key="2">
    <source>
        <dbReference type="ARBA" id="ARBA00019841"/>
    </source>
</evidence>
<dbReference type="PANTHER" id="PTHR30255">
    <property type="entry name" value="SINGLE-STRANDED-DNA-SPECIFIC EXONUCLEASE RECJ"/>
    <property type="match status" value="1"/>
</dbReference>
<evidence type="ECO:0000256" key="3">
    <source>
        <dbReference type="ARBA" id="ARBA00022722"/>
    </source>
</evidence>
<feature type="domain" description="DDH" evidence="6">
    <location>
        <begin position="82"/>
        <end position="226"/>
    </location>
</feature>
<reference evidence="10" key="1">
    <citation type="submission" date="2022-05" db="EMBL/GenBank/DDBJ databases">
        <title>Comparative Genomics of Spacecraft Associated Microbes.</title>
        <authorList>
            <person name="Tran M.T."/>
            <person name="Wright A."/>
            <person name="Seuylemezian A."/>
            <person name="Eisen J."/>
            <person name="Coil D."/>
        </authorList>
    </citation>
    <scope>NUCLEOTIDE SEQUENCE</scope>
    <source>
        <strain evidence="10">214.1.1</strain>
    </source>
</reference>
<dbReference type="GO" id="GO:0008409">
    <property type="term" value="F:5'-3' exonuclease activity"/>
    <property type="evidence" value="ECO:0007669"/>
    <property type="project" value="InterPro"/>
</dbReference>
<keyword evidence="4" id="KW-0378">Hydrolase</keyword>
<dbReference type="InterPro" id="IPR018779">
    <property type="entry name" value="RecJ_C"/>
</dbReference>
<dbReference type="InterPro" id="IPR051673">
    <property type="entry name" value="SSDNA_exonuclease_RecJ"/>
</dbReference>
<evidence type="ECO:0000256" key="1">
    <source>
        <dbReference type="ARBA" id="ARBA00005915"/>
    </source>
</evidence>
<dbReference type="Pfam" id="PF17768">
    <property type="entry name" value="RecJ_OB"/>
    <property type="match status" value="1"/>
</dbReference>
<sequence length="782" mass="86924">MLKPKARWKIKEQHSDQIDELVEQLHISPLVATLLVHRGLETVDTAKRFLFKEEMSYHDPFLLNGMEQAVTRIKAAIADKEKILIFGDYDADGVSSTALMYNALVSLSAKVDYYIPNRFTEGYGPNEPAIRRAKEDGYGLIVTVDTGIAAVQVAEVAKEIGLDFIITDHHEAPPILPDAYAIVNPKKPGCPYPFKGLAGVGVAFKVAHALLGRLPAEWLDIAVIGTIADLVPLVDENRLLVMEGLHALQATDKPGLVALKKKCSIQDQVQADHVGFGIGPRINAAGRLESADPAVELLLTASEEEAELLATEIDGLNRERQTVVASITEEAIAVVERQFPPEDNDVLIIAGEGWNAGVIGIVASRLVERFYRPTIVLSLDSEKGLAKGSARSIVGFDMFKELSKSRDILPHFGGHPMAAGLTMKIEDVDTLRTRLCAQAKEVLSPDDFKPLTTIDIVAAIEDISVPVIQQLEKLAPFGVANPKPKVLLEDVHIQEMRRIGAEANHLKISFAQRGAQLEAIGFQCGYLHDEMTNQAKVSAVGTLSVNEWNGHVKPQLVLEDIAIKDWQLFDWRSVQKERLADKLKTLPADRRILAAFKRDTPSKLRLIGEDVYNAMDGSLPACGERFLVLLDVPQTPEQLRQLLIQHGKPSRIYTVFFQDSDSFFTTQPNREQFKWYYAFLAKRKTFDVTKHSQELAGYKGWSKHTIDFMTKVFTELGFVTVTDGIVSVAANPEKKSLEASETFRQKQEEAEIENELVYSSYEELRQWFSEALAQVKEESVVL</sequence>
<keyword evidence="3" id="KW-0540">Nuclease</keyword>
<dbReference type="EMBL" id="JAMBOL010000001">
    <property type="protein sequence ID" value="MCM3712689.1"/>
    <property type="molecule type" value="Genomic_DNA"/>
</dbReference>
<dbReference type="Pfam" id="PF01368">
    <property type="entry name" value="DHH"/>
    <property type="match status" value="1"/>
</dbReference>
<dbReference type="InterPro" id="IPR041122">
    <property type="entry name" value="RecJ_OB"/>
</dbReference>
<dbReference type="Gene3D" id="3.10.310.30">
    <property type="match status" value="1"/>
</dbReference>
<dbReference type="Proteomes" id="UP001139179">
    <property type="component" value="Unassembled WGS sequence"/>
</dbReference>
<organism evidence="10 11">
    <name type="scientific">Halalkalibacter oceani</name>
    <dbReference type="NCBI Taxonomy" id="1653776"/>
    <lineage>
        <taxon>Bacteria</taxon>
        <taxon>Bacillati</taxon>
        <taxon>Bacillota</taxon>
        <taxon>Bacilli</taxon>
        <taxon>Bacillales</taxon>
        <taxon>Bacillaceae</taxon>
        <taxon>Halalkalibacter</taxon>
    </lineage>
</organism>
<keyword evidence="11" id="KW-1185">Reference proteome</keyword>
<evidence type="ECO:0000259" key="9">
    <source>
        <dbReference type="Pfam" id="PF17768"/>
    </source>
</evidence>
<evidence type="ECO:0000259" key="7">
    <source>
        <dbReference type="Pfam" id="PF02272"/>
    </source>
</evidence>
<gene>
    <name evidence="10" type="primary">recJ</name>
    <name evidence="10" type="ORF">M3202_01215</name>
</gene>
<dbReference type="Pfam" id="PF02272">
    <property type="entry name" value="DHHA1"/>
    <property type="match status" value="1"/>
</dbReference>
<protein>
    <recommendedName>
        <fullName evidence="2">Single-stranded-DNA-specific exonuclease RecJ</fullName>
    </recommendedName>
</protein>
<evidence type="ECO:0000259" key="8">
    <source>
        <dbReference type="Pfam" id="PF10141"/>
    </source>
</evidence>
<feature type="domain" description="DHHA1" evidence="7">
    <location>
        <begin position="346"/>
        <end position="440"/>
    </location>
</feature>
<dbReference type="InterPro" id="IPR003156">
    <property type="entry name" value="DHHA1_dom"/>
</dbReference>
<dbReference type="Gene3D" id="3.90.1640.30">
    <property type="match status" value="1"/>
</dbReference>
<evidence type="ECO:0000256" key="4">
    <source>
        <dbReference type="ARBA" id="ARBA00022801"/>
    </source>
</evidence>
<evidence type="ECO:0000259" key="6">
    <source>
        <dbReference type="Pfam" id="PF01368"/>
    </source>
</evidence>
<proteinExistence type="inferred from homology"/>
<dbReference type="PANTHER" id="PTHR30255:SF2">
    <property type="entry name" value="SINGLE-STRANDED-DNA-SPECIFIC EXONUCLEASE RECJ"/>
    <property type="match status" value="1"/>
</dbReference>
<feature type="domain" description="RecJ OB" evidence="9">
    <location>
        <begin position="454"/>
        <end position="560"/>
    </location>
</feature>
<dbReference type="GO" id="GO:0006281">
    <property type="term" value="P:DNA repair"/>
    <property type="evidence" value="ECO:0007669"/>
    <property type="project" value="InterPro"/>
</dbReference>
<dbReference type="GO" id="GO:0006310">
    <property type="term" value="P:DNA recombination"/>
    <property type="evidence" value="ECO:0007669"/>
    <property type="project" value="InterPro"/>
</dbReference>
<dbReference type="InterPro" id="IPR001667">
    <property type="entry name" value="DDH_dom"/>
</dbReference>
<dbReference type="Pfam" id="PF10141">
    <property type="entry name" value="ssDNA-exonuc_C"/>
    <property type="match status" value="1"/>
</dbReference>
<comment type="caution">
    <text evidence="10">The sequence shown here is derived from an EMBL/GenBank/DDBJ whole genome shotgun (WGS) entry which is preliminary data.</text>
</comment>
<dbReference type="InterPro" id="IPR038763">
    <property type="entry name" value="DHH_sf"/>
</dbReference>
<evidence type="ECO:0000256" key="5">
    <source>
        <dbReference type="ARBA" id="ARBA00022839"/>
    </source>
</evidence>
<feature type="domain" description="Single-stranded-DNA-specific exonuclease RecJ C-terminal" evidence="8">
    <location>
        <begin position="567"/>
        <end position="768"/>
    </location>
</feature>
<comment type="similarity">
    <text evidence="1">Belongs to the RecJ family.</text>
</comment>
<dbReference type="NCBIfam" id="TIGR00644">
    <property type="entry name" value="recJ"/>
    <property type="match status" value="1"/>
</dbReference>
<dbReference type="AlphaFoldDB" id="A0A9X2DL21"/>
<name>A0A9X2DL21_9BACI</name>
<accession>A0A9X2DL21</accession>
<dbReference type="GO" id="GO:0003676">
    <property type="term" value="F:nucleic acid binding"/>
    <property type="evidence" value="ECO:0007669"/>
    <property type="project" value="InterPro"/>
</dbReference>
<dbReference type="SUPFAM" id="SSF64182">
    <property type="entry name" value="DHH phosphoesterases"/>
    <property type="match status" value="1"/>
</dbReference>
<dbReference type="RefSeq" id="WP_251221550.1">
    <property type="nucleotide sequence ID" value="NZ_JAMBOL010000001.1"/>
</dbReference>
<dbReference type="InterPro" id="IPR004610">
    <property type="entry name" value="RecJ"/>
</dbReference>
<keyword evidence="5 10" id="KW-0269">Exonuclease</keyword>
<evidence type="ECO:0000313" key="11">
    <source>
        <dbReference type="Proteomes" id="UP001139179"/>
    </source>
</evidence>
<evidence type="ECO:0000313" key="10">
    <source>
        <dbReference type="EMBL" id="MCM3712689.1"/>
    </source>
</evidence>